<feature type="domain" description="Treble clef zinc finger" evidence="1">
    <location>
        <begin position="652"/>
        <end position="699"/>
    </location>
</feature>
<dbReference type="Pfam" id="PF14311">
    <property type="entry name" value="DUF4379"/>
    <property type="match status" value="8"/>
</dbReference>
<feature type="domain" description="Treble clef zinc finger" evidence="1">
    <location>
        <begin position="149"/>
        <end position="200"/>
    </location>
</feature>
<evidence type="ECO:0000313" key="3">
    <source>
        <dbReference type="Proteomes" id="UP001342826"/>
    </source>
</evidence>
<feature type="domain" description="Treble clef zinc finger" evidence="1">
    <location>
        <begin position="81"/>
        <end position="134"/>
    </location>
</feature>
<feature type="domain" description="Treble clef zinc finger" evidence="1">
    <location>
        <begin position="582"/>
        <end position="636"/>
    </location>
</feature>
<keyword evidence="3" id="KW-1185">Reference proteome</keyword>
<proteinExistence type="predicted"/>
<dbReference type="InterPro" id="IPR025487">
    <property type="entry name" value="DUF4379"/>
</dbReference>
<dbReference type="PANTHER" id="PTHR37317:SF1">
    <property type="entry name" value="ZINC-RIBBON DOMAIN-CONTAINING PROTEIN-RELATED"/>
    <property type="match status" value="1"/>
</dbReference>
<name>A0ABU6NSU9_9BACI</name>
<evidence type="ECO:0000313" key="2">
    <source>
        <dbReference type="EMBL" id="MED4400221.1"/>
    </source>
</evidence>
<organism evidence="2 3">
    <name type="scientific">Metabacillus fastidiosus</name>
    <dbReference type="NCBI Taxonomy" id="1458"/>
    <lineage>
        <taxon>Bacteria</taxon>
        <taxon>Bacillati</taxon>
        <taxon>Bacillota</taxon>
        <taxon>Bacilli</taxon>
        <taxon>Bacillales</taxon>
        <taxon>Bacillaceae</taxon>
        <taxon>Metabacillus</taxon>
    </lineage>
</organism>
<dbReference type="RefSeq" id="WP_328014796.1">
    <property type="nucleotide sequence ID" value="NZ_JARTFS010000001.1"/>
</dbReference>
<reference evidence="2 3" key="1">
    <citation type="submission" date="2023-03" db="EMBL/GenBank/DDBJ databases">
        <title>Bacillus Genome Sequencing.</title>
        <authorList>
            <person name="Dunlap C."/>
        </authorList>
    </citation>
    <scope>NUCLEOTIDE SEQUENCE [LARGE SCALE GENOMIC DNA]</scope>
    <source>
        <strain evidence="2 3">NRS-1717</strain>
    </source>
</reference>
<sequence length="702" mass="82412">MIGMKKMSDDLIKEWHWEKNIDLNPNSLNVKAKTKLWWKCEKEHEWEARLDHRKRRSGCPYCSGQVLATENSLAITHPQVASEWHPIKNTLSPFKVSRATTRVFWWFCEDGHEWRASVANRTRRGDRCPYCSGKIATKETCLQNQRPDIAREWNYKKNGSLTPNDVTLMSNKLVWWSCEKGHEWEDKVAARINGNRCSVCFPRKPWKKVSEEYNFEVVNPHLMAEWHPTKNKLIDPSKLSPVSGKKVWWKCQECNYEWEANIDNRKQGKGCPKCNYGFGTSFQEQCLFYYLSKIFPECINKHVVLINNIPIEIDIFIPNLNIAIEYDGYFYHLKRGENDEQKNKKLSQKMKLIRIRENNGPNKKLPIIKKHGSIEIQCNGNDPTDIPNAFKQIIETIVTFDISSSLNKMDIDIDVKRDNLIILALARKHQKERSLAFLFPNIAEEWHKEKNGKLSTWNFSPGSSQRVWWECKVCSKEWHAIINRRVKGQFCPYCAGNKASHLKSLLSENPAIAAMWHPNKNEGLTPEEVLPGSQKEAWWYCSNCKQEWKEPIHRRASKKGCPYCNGWRVFEGNCLSTRRPHLAELWHPIKNKNLDSHDVTEFSGKIVWWYCSDCKQEWEEPVYRMSKKKGCPYCNNYRVYEENCLATLSPHIAQLWHPTRNGYLTPRDVKSSSRTRVWWLCECGKEYEKPINKMKNNTCTCK</sequence>
<dbReference type="PANTHER" id="PTHR37317">
    <property type="entry name" value="BLR8090 PROTEIN"/>
    <property type="match status" value="1"/>
</dbReference>
<dbReference type="Proteomes" id="UP001342826">
    <property type="component" value="Unassembled WGS sequence"/>
</dbReference>
<feature type="domain" description="Treble clef zinc finger" evidence="1">
    <location>
        <begin position="512"/>
        <end position="566"/>
    </location>
</feature>
<dbReference type="EMBL" id="JARTFS010000001">
    <property type="protein sequence ID" value="MED4400221.1"/>
    <property type="molecule type" value="Genomic_DNA"/>
</dbReference>
<protein>
    <submittedName>
        <fullName evidence="2">Zinc-ribbon domain-containing protein</fullName>
    </submittedName>
</protein>
<feature type="domain" description="Treble clef zinc finger" evidence="1">
    <location>
        <begin position="11"/>
        <end position="64"/>
    </location>
</feature>
<gene>
    <name evidence="2" type="ORF">P9271_02465</name>
</gene>
<accession>A0ABU6NSU9</accession>
<feature type="domain" description="Treble clef zinc finger" evidence="1">
    <location>
        <begin position="442"/>
        <end position="496"/>
    </location>
</feature>
<dbReference type="Gene3D" id="3.40.960.10">
    <property type="entry name" value="VSR Endonuclease"/>
    <property type="match status" value="1"/>
</dbReference>
<comment type="caution">
    <text evidence="2">The sequence shown here is derived from an EMBL/GenBank/DDBJ whole genome shotgun (WGS) entry which is preliminary data.</text>
</comment>
<evidence type="ECO:0000259" key="1">
    <source>
        <dbReference type="Pfam" id="PF14311"/>
    </source>
</evidence>
<feature type="domain" description="Treble clef zinc finger" evidence="1">
    <location>
        <begin position="222"/>
        <end position="275"/>
    </location>
</feature>